<feature type="compositionally biased region" description="Acidic residues" evidence="6">
    <location>
        <begin position="58"/>
        <end position="75"/>
    </location>
</feature>
<dbReference type="SMART" id="SM01031">
    <property type="entry name" value="BHD_2"/>
    <property type="match status" value="1"/>
</dbReference>
<dbReference type="InterPro" id="IPR018326">
    <property type="entry name" value="Rad4_beta-hairpin_dom1"/>
</dbReference>
<feature type="compositionally biased region" description="Basic residues" evidence="6">
    <location>
        <begin position="1"/>
        <end position="11"/>
    </location>
</feature>
<dbReference type="InterPro" id="IPR018327">
    <property type="entry name" value="BHD_2"/>
</dbReference>
<feature type="region of interest" description="Disordered" evidence="6">
    <location>
        <begin position="1"/>
        <end position="104"/>
    </location>
</feature>
<dbReference type="GO" id="GO:0005737">
    <property type="term" value="C:cytoplasm"/>
    <property type="evidence" value="ECO:0007669"/>
    <property type="project" value="TreeGrafter"/>
</dbReference>
<dbReference type="PANTHER" id="PTHR12135:SF2">
    <property type="entry name" value="DNA REPAIR PROTEIN RAD34"/>
    <property type="match status" value="1"/>
</dbReference>
<dbReference type="Gene3D" id="3.90.260.10">
    <property type="entry name" value="Transglutaminase-like"/>
    <property type="match status" value="1"/>
</dbReference>
<accession>K2RR81</accession>
<dbReference type="Pfam" id="PF10405">
    <property type="entry name" value="BHD_3"/>
    <property type="match status" value="1"/>
</dbReference>
<protein>
    <submittedName>
        <fullName evidence="10">DNA repair protein Rad4</fullName>
    </submittedName>
</protein>
<evidence type="ECO:0000313" key="11">
    <source>
        <dbReference type="Proteomes" id="UP000007129"/>
    </source>
</evidence>
<dbReference type="Gene3D" id="3.30.70.2460">
    <property type="entry name" value="Rad4, beta-hairpin domain BHD3"/>
    <property type="match status" value="1"/>
</dbReference>
<dbReference type="Pfam" id="PF10403">
    <property type="entry name" value="BHD_1"/>
    <property type="match status" value="1"/>
</dbReference>
<keyword evidence="5" id="KW-0539">Nucleus</keyword>
<dbReference type="GO" id="GO:0071942">
    <property type="term" value="C:XPC complex"/>
    <property type="evidence" value="ECO:0007669"/>
    <property type="project" value="TreeGrafter"/>
</dbReference>
<dbReference type="Pfam" id="PF03835">
    <property type="entry name" value="Rad4"/>
    <property type="match status" value="1"/>
</dbReference>
<feature type="compositionally biased region" description="Basic and acidic residues" evidence="6">
    <location>
        <begin position="252"/>
        <end position="266"/>
    </location>
</feature>
<dbReference type="InParanoid" id="K2RR81"/>
<evidence type="ECO:0000256" key="4">
    <source>
        <dbReference type="ARBA" id="ARBA00023204"/>
    </source>
</evidence>
<feature type="domain" description="Rad4 beta-hairpin" evidence="8">
    <location>
        <begin position="734"/>
        <end position="797"/>
    </location>
</feature>
<feature type="compositionally biased region" description="Basic and acidic residues" evidence="6">
    <location>
        <begin position="213"/>
        <end position="224"/>
    </location>
</feature>
<feature type="compositionally biased region" description="Basic and acidic residues" evidence="6">
    <location>
        <begin position="1220"/>
        <end position="1246"/>
    </location>
</feature>
<dbReference type="GO" id="GO:0003697">
    <property type="term" value="F:single-stranded DNA binding"/>
    <property type="evidence" value="ECO:0007669"/>
    <property type="project" value="TreeGrafter"/>
</dbReference>
<comment type="subcellular location">
    <subcellularLocation>
        <location evidence="1">Nucleus</location>
    </subcellularLocation>
</comment>
<comment type="caution">
    <text evidence="10">The sequence shown here is derived from an EMBL/GenBank/DDBJ whole genome shotgun (WGS) entry which is preliminary data.</text>
</comment>
<dbReference type="EMBL" id="AHHD01000252">
    <property type="protein sequence ID" value="EKG17228.1"/>
    <property type="molecule type" value="Genomic_DNA"/>
</dbReference>
<feature type="compositionally biased region" description="Basic residues" evidence="6">
    <location>
        <begin position="1247"/>
        <end position="1257"/>
    </location>
</feature>
<evidence type="ECO:0000259" key="8">
    <source>
        <dbReference type="SMART" id="SM01031"/>
    </source>
</evidence>
<dbReference type="PANTHER" id="PTHR12135">
    <property type="entry name" value="DNA REPAIR PROTEIN XP-C / RAD4"/>
    <property type="match status" value="1"/>
</dbReference>
<feature type="compositionally biased region" description="Polar residues" evidence="6">
    <location>
        <begin position="1038"/>
        <end position="1060"/>
    </location>
</feature>
<feature type="compositionally biased region" description="Basic residues" evidence="6">
    <location>
        <begin position="1097"/>
        <end position="1107"/>
    </location>
</feature>
<dbReference type="InterPro" id="IPR042488">
    <property type="entry name" value="Rad4_BHD3_sf"/>
</dbReference>
<evidence type="ECO:0000313" key="10">
    <source>
        <dbReference type="EMBL" id="EKG17228.1"/>
    </source>
</evidence>
<dbReference type="HOGENOM" id="CLU_003639_0_1_1"/>
<dbReference type="GO" id="GO:0006298">
    <property type="term" value="P:mismatch repair"/>
    <property type="evidence" value="ECO:0007669"/>
    <property type="project" value="TreeGrafter"/>
</dbReference>
<dbReference type="eggNOG" id="KOG2179">
    <property type="taxonomic scope" value="Eukaryota"/>
</dbReference>
<organism evidence="10 11">
    <name type="scientific">Macrophomina phaseolina (strain MS6)</name>
    <name type="common">Charcoal rot fungus</name>
    <dbReference type="NCBI Taxonomy" id="1126212"/>
    <lineage>
        <taxon>Eukaryota</taxon>
        <taxon>Fungi</taxon>
        <taxon>Dikarya</taxon>
        <taxon>Ascomycota</taxon>
        <taxon>Pezizomycotina</taxon>
        <taxon>Dothideomycetes</taxon>
        <taxon>Dothideomycetes incertae sedis</taxon>
        <taxon>Botryosphaeriales</taxon>
        <taxon>Botryosphaeriaceae</taxon>
        <taxon>Macrophomina</taxon>
    </lineage>
</organism>
<dbReference type="InterPro" id="IPR038765">
    <property type="entry name" value="Papain-like_cys_pep_sf"/>
</dbReference>
<comment type="similarity">
    <text evidence="2">Belongs to the XPC family.</text>
</comment>
<dbReference type="InterPro" id="IPR018328">
    <property type="entry name" value="Rad4_beta-hairpin_dom3"/>
</dbReference>
<reference evidence="10 11" key="1">
    <citation type="journal article" date="2012" name="BMC Genomics">
        <title>Tools to kill: Genome of one of the most destructive plant pathogenic fungi Macrophomina phaseolina.</title>
        <authorList>
            <person name="Islam M.S."/>
            <person name="Haque M.S."/>
            <person name="Islam M.M."/>
            <person name="Emdad E.M."/>
            <person name="Halim A."/>
            <person name="Hossen Q.M.M."/>
            <person name="Hossain M.Z."/>
            <person name="Ahmed B."/>
            <person name="Rahim S."/>
            <person name="Rahman M.S."/>
            <person name="Alam M.M."/>
            <person name="Hou S."/>
            <person name="Wan X."/>
            <person name="Saito J.A."/>
            <person name="Alam M."/>
        </authorList>
    </citation>
    <scope>NUCLEOTIDE SEQUENCE [LARGE SCALE GENOMIC DNA]</scope>
    <source>
        <strain evidence="10 11">MS6</strain>
    </source>
</reference>
<proteinExistence type="inferred from homology"/>
<dbReference type="GO" id="GO:0000111">
    <property type="term" value="C:nucleotide-excision repair factor 2 complex"/>
    <property type="evidence" value="ECO:0007669"/>
    <property type="project" value="TreeGrafter"/>
</dbReference>
<feature type="compositionally biased region" description="Low complexity" evidence="6">
    <location>
        <begin position="1109"/>
        <end position="1125"/>
    </location>
</feature>
<feature type="compositionally biased region" description="Low complexity" evidence="6">
    <location>
        <begin position="32"/>
        <end position="48"/>
    </location>
</feature>
<feature type="domain" description="Rad4 beta-hairpin" evidence="9">
    <location>
        <begin position="804"/>
        <end position="878"/>
    </location>
</feature>
<evidence type="ECO:0000256" key="2">
    <source>
        <dbReference type="ARBA" id="ARBA00009525"/>
    </source>
</evidence>
<sequence length="1257" mass="138519">MPPFVPRKRDRSRSPAPAVASASKRSKKNVFDALDAPSAKPASSADQAFLDALNSESSDGELSDADSDDFEEVDVDNPKNERAGKAAGGQQANGADNGEDDEDEMDWEDALAAAADTPSHEAPQPRLAPWQRALEEENDVLQVSLGGPAEGDDEIARKKALGIKGPSKKERQLRIWTHCMHVQLLLWHNHIRNGWACDREVQEVLVHQLPDGVKKEVQHWRRDSGLPPDESLEPPKKARGKKGVNGIKGKGKGKERSDRHSERNQRDWGGTAGRMEEGVPNMSQGDPTLRLLKYLAAYWKKRFRITAPGLRKKGYFPTAKSLASEVKAWEAAEEGPSEKKNSQKKPTHVPEDYDVQRFGEKIHTKAEFLEAARQCEGSRDVGAQLFTALVRGLGLEARMVASLQPIGFGFTKGEEVVMKKGQTGQPDTTKQEEEPVPNSKIKAASTPGTATTKKQNKPAPKPQKPQLPNGKRSSHRKSGTKPLPIELDDDSDSSLSSAKSDISDASIIEITPSKPVSRPRKSYDVDLKFPIYWTEVLSPISKTYIPVSPLVISTVASTPDLLSSFEPRGAAAEKAKQVICYVIGYNADGSAKDVTVRYLKKHIWPGKTKGFRMPVEKIPVYNKHGKIRRYEEFDWFKHVMSSYTRDGRLRTEADKLEDEGDLVPIKPSNTKKSDSSDPQTLQDYKNSAEFVLERHLRREEAIHPSSKPVKTFMAGKGDKAKPEPVFLRKDVVICKTAESWHKEGRQILPGSLPMKRVPMRAVTLIRKREIEEAERESGEKAMQGLYAREQTEWIIPPPIVNGKIPKNAYGNIDVYVPTMVPPGATHVPLRGAARVCKKLEIDFAEACTGFEFGRQIAVPVLTGVVVAEENAEMVREAWEAEQAAKREKEEKKRREAALKMWRKFLLGLRVIERVKEEYGEGRDGLDEVVNPFARKNRNGEVGNTFERKFGDEFEDELEGGFVREAEGPGSGGFLREGEGEDPGPGGFFLPGEEEEDVSDGGFIKDDHKETGECGFLREDEEAAEGGGFIIEGDDTKKSQGSYEFETTGTYAPISLQSAPQNLIKDPSDDTQDNLKDEESEDESSEPVTRPTPTRSRGAPKGRGRGRGRAAGSKIAASTRCRASRSSGKRKSSGASGFDEAVDEDEDGLSSAPSDLESSGSSFPQLDDESESASDIKPTCAKVVSEETPRRTPRRAAARKSATAVKSHYFDDAEGADEVEVDRAEEGSEDVEAKLKPKTRTARDGRGRGRGRGRGKAT</sequence>
<dbReference type="Pfam" id="PF10404">
    <property type="entry name" value="BHD_2"/>
    <property type="match status" value="1"/>
</dbReference>
<feature type="region of interest" description="Disordered" evidence="6">
    <location>
        <begin position="963"/>
        <end position="1257"/>
    </location>
</feature>
<feature type="region of interest" description="Disordered" evidence="6">
    <location>
        <begin position="654"/>
        <end position="682"/>
    </location>
</feature>
<feature type="compositionally biased region" description="Acidic residues" evidence="6">
    <location>
        <begin position="1068"/>
        <end position="1084"/>
    </location>
</feature>
<evidence type="ECO:0000259" key="7">
    <source>
        <dbReference type="SMART" id="SM01030"/>
    </source>
</evidence>
<feature type="region of interest" description="Disordered" evidence="6">
    <location>
        <begin position="421"/>
        <end position="499"/>
    </location>
</feature>
<feature type="region of interest" description="Disordered" evidence="6">
    <location>
        <begin position="213"/>
        <end position="286"/>
    </location>
</feature>
<gene>
    <name evidence="10" type="ORF">MPH_05563</name>
</gene>
<feature type="compositionally biased region" description="Polar residues" evidence="6">
    <location>
        <begin position="1150"/>
        <end position="1163"/>
    </location>
</feature>
<feature type="compositionally biased region" description="Low complexity" evidence="6">
    <location>
        <begin position="14"/>
        <end position="23"/>
    </location>
</feature>
<dbReference type="SMART" id="SM01030">
    <property type="entry name" value="BHD_1"/>
    <property type="match status" value="1"/>
</dbReference>
<keyword evidence="3" id="KW-0227">DNA damage</keyword>
<evidence type="ECO:0000256" key="1">
    <source>
        <dbReference type="ARBA" id="ARBA00004123"/>
    </source>
</evidence>
<dbReference type="OrthoDB" id="300780at2759"/>
<dbReference type="InterPro" id="IPR036985">
    <property type="entry name" value="Transglutaminase-like_sf"/>
</dbReference>
<dbReference type="InterPro" id="IPR018325">
    <property type="entry name" value="Rad4/PNGase_transGLS-fold"/>
</dbReference>
<dbReference type="InterPro" id="IPR004583">
    <property type="entry name" value="DNA_repair_Rad4"/>
</dbReference>
<name>K2RR81_MACPH</name>
<dbReference type="Proteomes" id="UP000007129">
    <property type="component" value="Unassembled WGS sequence"/>
</dbReference>
<dbReference type="VEuPathDB" id="FungiDB:MPH_05563"/>
<dbReference type="AlphaFoldDB" id="K2RR81"/>
<dbReference type="STRING" id="1126212.K2RR81"/>
<evidence type="ECO:0000256" key="5">
    <source>
        <dbReference type="ARBA" id="ARBA00023242"/>
    </source>
</evidence>
<feature type="compositionally biased region" description="Basic and acidic residues" evidence="6">
    <location>
        <begin position="1002"/>
        <end position="1017"/>
    </location>
</feature>
<keyword evidence="4" id="KW-0234">DNA repair</keyword>
<dbReference type="FunFam" id="3.30.70.2460:FF:000001">
    <property type="entry name" value="DNA repair protein Rad4 family"/>
    <property type="match status" value="1"/>
</dbReference>
<evidence type="ECO:0000256" key="3">
    <source>
        <dbReference type="ARBA" id="ARBA00022763"/>
    </source>
</evidence>
<dbReference type="GO" id="GO:0003684">
    <property type="term" value="F:damaged DNA binding"/>
    <property type="evidence" value="ECO:0007669"/>
    <property type="project" value="InterPro"/>
</dbReference>
<evidence type="ECO:0000256" key="6">
    <source>
        <dbReference type="SAM" id="MobiDB-lite"/>
    </source>
</evidence>
<dbReference type="GO" id="GO:0006289">
    <property type="term" value="P:nucleotide-excision repair"/>
    <property type="evidence" value="ECO:0007669"/>
    <property type="project" value="InterPro"/>
</dbReference>
<dbReference type="Gene3D" id="2.20.20.110">
    <property type="entry name" value="Rad4, beta-hairpin domain BHD1"/>
    <property type="match status" value="1"/>
</dbReference>
<feature type="domain" description="Rad4 beta-hairpin" evidence="7">
    <location>
        <begin position="673"/>
        <end position="732"/>
    </location>
</feature>
<dbReference type="SUPFAM" id="SSF54001">
    <property type="entry name" value="Cysteine proteinases"/>
    <property type="match status" value="1"/>
</dbReference>
<evidence type="ECO:0000259" key="9">
    <source>
        <dbReference type="SMART" id="SM01032"/>
    </source>
</evidence>
<dbReference type="SMART" id="SM01032">
    <property type="entry name" value="BHD_3"/>
    <property type="match status" value="1"/>
</dbReference>